<dbReference type="OrthoDB" id="10253476at2759"/>
<evidence type="ECO:0000256" key="1">
    <source>
        <dbReference type="SAM" id="MobiDB-lite"/>
    </source>
</evidence>
<feature type="region of interest" description="Disordered" evidence="1">
    <location>
        <begin position="14"/>
        <end position="45"/>
    </location>
</feature>
<accession>G3BD82</accession>
<gene>
    <name evidence="2" type="ORF">CANTEDRAFT_116322</name>
</gene>
<sequence length="82" mass="9201">MVYQFLRRLSNPNVSVTPTQLPESQQQTVSKPVSANEGQNSVKSPIIQSLPMNKSLFNVQQEDLKKRNQKFLSSSDNLIVGL</sequence>
<dbReference type="GeneID" id="18248248"/>
<organism evidence="3">
    <name type="scientific">Candida tenuis (strain ATCC 10573 / BCRC 21748 / CBS 615 / JCM 9827 / NBRC 10315 / NRRL Y-1498 / VKM Y-70)</name>
    <name type="common">Yeast</name>
    <name type="synonym">Yamadazyma tenuis</name>
    <dbReference type="NCBI Taxonomy" id="590646"/>
    <lineage>
        <taxon>Eukaryota</taxon>
        <taxon>Fungi</taxon>
        <taxon>Dikarya</taxon>
        <taxon>Ascomycota</taxon>
        <taxon>Saccharomycotina</taxon>
        <taxon>Pichiomycetes</taxon>
        <taxon>Debaryomycetaceae</taxon>
        <taxon>Yamadazyma</taxon>
    </lineage>
</organism>
<proteinExistence type="predicted"/>
<keyword evidence="3" id="KW-1185">Reference proteome</keyword>
<dbReference type="RefSeq" id="XP_006689478.1">
    <property type="nucleotide sequence ID" value="XM_006689415.1"/>
</dbReference>
<dbReference type="Proteomes" id="UP000000707">
    <property type="component" value="Unassembled WGS sequence"/>
</dbReference>
<dbReference type="AlphaFoldDB" id="G3BD82"/>
<protein>
    <submittedName>
        <fullName evidence="2">Uncharacterized protein</fullName>
    </submittedName>
</protein>
<name>G3BD82_CANTC</name>
<reference evidence="2 3" key="1">
    <citation type="journal article" date="2011" name="Proc. Natl. Acad. Sci. U.S.A.">
        <title>Comparative genomics of xylose-fermenting fungi for enhanced biofuel production.</title>
        <authorList>
            <person name="Wohlbach D.J."/>
            <person name="Kuo A."/>
            <person name="Sato T.K."/>
            <person name="Potts K.M."/>
            <person name="Salamov A.A."/>
            <person name="LaButti K.M."/>
            <person name="Sun H."/>
            <person name="Clum A."/>
            <person name="Pangilinan J.L."/>
            <person name="Lindquist E.A."/>
            <person name="Lucas S."/>
            <person name="Lapidus A."/>
            <person name="Jin M."/>
            <person name="Gunawan C."/>
            <person name="Balan V."/>
            <person name="Dale B.E."/>
            <person name="Jeffries T.W."/>
            <person name="Zinkel R."/>
            <person name="Barry K.W."/>
            <person name="Grigoriev I.V."/>
            <person name="Gasch A.P."/>
        </authorList>
    </citation>
    <scope>NUCLEOTIDE SEQUENCE [LARGE SCALE GENOMIC DNA]</scope>
    <source>
        <strain evidence="3">ATCC 10573 / BCRC 21748 / CBS 615 / JCM 9827 / NBRC 10315 / NRRL Y-1498 / VKM Y-70</strain>
    </source>
</reference>
<dbReference type="EMBL" id="GL996528">
    <property type="protein sequence ID" value="EGV60264.1"/>
    <property type="molecule type" value="Genomic_DNA"/>
</dbReference>
<dbReference type="KEGG" id="cten:18248248"/>
<dbReference type="HOGENOM" id="CLU_2558084_0_0_1"/>
<evidence type="ECO:0000313" key="3">
    <source>
        <dbReference type="Proteomes" id="UP000000707"/>
    </source>
</evidence>
<evidence type="ECO:0000313" key="2">
    <source>
        <dbReference type="EMBL" id="EGV60264.1"/>
    </source>
</evidence>